<evidence type="ECO:0000256" key="1">
    <source>
        <dbReference type="SAM" id="Phobius"/>
    </source>
</evidence>
<dbReference type="EMBL" id="RAPK01000006">
    <property type="protein sequence ID" value="RKD75986.1"/>
    <property type="molecule type" value="Genomic_DNA"/>
</dbReference>
<protein>
    <submittedName>
        <fullName evidence="2">Uncharacterized protein</fullName>
    </submittedName>
</protein>
<evidence type="ECO:0000313" key="3">
    <source>
        <dbReference type="Proteomes" id="UP000285120"/>
    </source>
</evidence>
<keyword evidence="1" id="KW-1133">Transmembrane helix</keyword>
<keyword evidence="1" id="KW-0472">Membrane</keyword>
<organism evidence="2 3">
    <name type="scientific">Sinobaca qinghaiensis</name>
    <dbReference type="NCBI Taxonomy" id="342944"/>
    <lineage>
        <taxon>Bacteria</taxon>
        <taxon>Bacillati</taxon>
        <taxon>Bacillota</taxon>
        <taxon>Bacilli</taxon>
        <taxon>Bacillales</taxon>
        <taxon>Sporolactobacillaceae</taxon>
        <taxon>Sinobaca</taxon>
    </lineage>
</organism>
<keyword evidence="1" id="KW-0812">Transmembrane</keyword>
<sequence>MGLGILLLLLAITFVIYFRSNTLKVVYVSLGLLACGVVCFIVFVIAIDTMNPAYGSVMRLDVALLGLQASLILIPSGVIMSITAIVFHRTRKKTS</sequence>
<reference evidence="2 3" key="1">
    <citation type="submission" date="2018-09" db="EMBL/GenBank/DDBJ databases">
        <title>Genomic Encyclopedia of Archaeal and Bacterial Type Strains, Phase II (KMG-II): from individual species to whole genera.</title>
        <authorList>
            <person name="Goeker M."/>
        </authorList>
    </citation>
    <scope>NUCLEOTIDE SEQUENCE [LARGE SCALE GENOMIC DNA]</scope>
    <source>
        <strain evidence="2 3">DSM 17008</strain>
    </source>
</reference>
<feature type="transmembrane region" description="Helical" evidence="1">
    <location>
        <begin position="28"/>
        <end position="50"/>
    </location>
</feature>
<proteinExistence type="predicted"/>
<dbReference type="AlphaFoldDB" id="A0A419V7B2"/>
<dbReference type="Proteomes" id="UP000285120">
    <property type="component" value="Unassembled WGS sequence"/>
</dbReference>
<name>A0A419V7B2_9BACL</name>
<dbReference type="RefSeq" id="WP_120191410.1">
    <property type="nucleotide sequence ID" value="NZ_RAPK01000006.1"/>
</dbReference>
<accession>A0A419V7B2</accession>
<gene>
    <name evidence="2" type="ORF">ATL39_0198</name>
</gene>
<keyword evidence="3" id="KW-1185">Reference proteome</keyword>
<evidence type="ECO:0000313" key="2">
    <source>
        <dbReference type="EMBL" id="RKD75986.1"/>
    </source>
</evidence>
<feature type="transmembrane region" description="Helical" evidence="1">
    <location>
        <begin position="62"/>
        <end position="87"/>
    </location>
</feature>
<comment type="caution">
    <text evidence="2">The sequence shown here is derived from an EMBL/GenBank/DDBJ whole genome shotgun (WGS) entry which is preliminary data.</text>
</comment>